<comment type="caution">
    <text evidence="14">The sequence shown here is derived from an EMBL/GenBank/DDBJ whole genome shotgun (WGS) entry which is preliminary data.</text>
</comment>
<evidence type="ECO:0000313" key="14">
    <source>
        <dbReference type="EMBL" id="GKY86200.1"/>
    </source>
</evidence>
<sequence length="201" mass="21780">MQVTQATKGSYTGGNTLVALGSNATSQHGTPRETVEKAVAALNAGPVHVVATSRFYLTPFIPVGQGADVVNAVALVETALPPEALLAHLHAVEARFDRERGTRWGDRTLDLDIVAMGDLVLPDAATVRRWMDLAPERQKREAPDRLILPHPRLQDRAFVLVPAADIAPDWAHPLTGQTIRNMRDALPGDEVAAVRVLEERP</sequence>
<dbReference type="CDD" id="cd00483">
    <property type="entry name" value="HPPK"/>
    <property type="match status" value="1"/>
</dbReference>
<keyword evidence="8" id="KW-0067">ATP-binding</keyword>
<evidence type="ECO:0000256" key="5">
    <source>
        <dbReference type="ARBA" id="ARBA00022679"/>
    </source>
</evidence>
<evidence type="ECO:0000256" key="1">
    <source>
        <dbReference type="ARBA" id="ARBA00005051"/>
    </source>
</evidence>
<evidence type="ECO:0000256" key="11">
    <source>
        <dbReference type="ARBA" id="ARBA00029766"/>
    </source>
</evidence>
<dbReference type="PANTHER" id="PTHR43071">
    <property type="entry name" value="2-AMINO-4-HYDROXY-6-HYDROXYMETHYLDIHYDROPTERIDINE PYROPHOSPHOKINASE"/>
    <property type="match status" value="1"/>
</dbReference>
<evidence type="ECO:0000259" key="13">
    <source>
        <dbReference type="Pfam" id="PF01288"/>
    </source>
</evidence>
<reference evidence="14" key="1">
    <citation type="journal article" date="2023" name="Int. J. Syst. Evol. Microbiol.">
        <title>Sinisalibacter aestuarii sp. nov., isolated from estuarine sediment of the Arakawa River.</title>
        <authorList>
            <person name="Arafat S.T."/>
            <person name="Hirano S."/>
            <person name="Sato A."/>
            <person name="Takeuchi K."/>
            <person name="Yasuda T."/>
            <person name="Terahara T."/>
            <person name="Hamada M."/>
            <person name="Kobayashi T."/>
        </authorList>
    </citation>
    <scope>NUCLEOTIDE SEQUENCE</scope>
    <source>
        <strain evidence="14">B-399</strain>
    </source>
</reference>
<dbReference type="InterPro" id="IPR000550">
    <property type="entry name" value="Hppk"/>
</dbReference>
<keyword evidence="6" id="KW-0547">Nucleotide-binding</keyword>
<dbReference type="SUPFAM" id="SSF55083">
    <property type="entry name" value="6-hydroxymethyl-7,8-dihydropterin pyrophosphokinase, HPPK"/>
    <property type="match status" value="1"/>
</dbReference>
<organism evidence="14 15">
    <name type="scientific">Sinisalibacter aestuarii</name>
    <dbReference type="NCBI Taxonomy" id="2949426"/>
    <lineage>
        <taxon>Bacteria</taxon>
        <taxon>Pseudomonadati</taxon>
        <taxon>Pseudomonadota</taxon>
        <taxon>Alphaproteobacteria</taxon>
        <taxon>Rhodobacterales</taxon>
        <taxon>Roseobacteraceae</taxon>
        <taxon>Sinisalibacter</taxon>
    </lineage>
</organism>
<evidence type="ECO:0000256" key="12">
    <source>
        <dbReference type="ARBA" id="ARBA00033413"/>
    </source>
</evidence>
<name>A0ABQ5LP67_9RHOB</name>
<keyword evidence="15" id="KW-1185">Reference proteome</keyword>
<evidence type="ECO:0000256" key="6">
    <source>
        <dbReference type="ARBA" id="ARBA00022741"/>
    </source>
</evidence>
<evidence type="ECO:0000256" key="10">
    <source>
        <dbReference type="ARBA" id="ARBA00029409"/>
    </source>
</evidence>
<dbReference type="NCBIfam" id="TIGR01498">
    <property type="entry name" value="folK"/>
    <property type="match status" value="1"/>
</dbReference>
<accession>A0ABQ5LP67</accession>
<proteinExistence type="inferred from homology"/>
<dbReference type="RefSeq" id="WP_307726330.1">
    <property type="nucleotide sequence ID" value="NZ_BROH01000001.1"/>
</dbReference>
<comment type="pathway">
    <text evidence="1">Cofactor biosynthesis; tetrahydrofolate biosynthesis; 2-amino-4-hydroxy-6-hydroxymethyl-7,8-dihydropteridine diphosphate from 7,8-dihydroneopterin triphosphate: step 4/4.</text>
</comment>
<dbReference type="PANTHER" id="PTHR43071:SF1">
    <property type="entry name" value="2-AMINO-4-HYDROXY-6-HYDROXYMETHYLDIHYDROPTERIDINE PYROPHOSPHOKINASE"/>
    <property type="match status" value="1"/>
</dbReference>
<evidence type="ECO:0000256" key="9">
    <source>
        <dbReference type="ARBA" id="ARBA00022909"/>
    </source>
</evidence>
<evidence type="ECO:0000256" key="7">
    <source>
        <dbReference type="ARBA" id="ARBA00022777"/>
    </source>
</evidence>
<dbReference type="Gene3D" id="3.30.70.560">
    <property type="entry name" value="7,8-Dihydro-6-hydroxymethylpterin-pyrophosphokinase HPPK"/>
    <property type="match status" value="1"/>
</dbReference>
<dbReference type="EC" id="2.7.6.3" evidence="3"/>
<dbReference type="Proteomes" id="UP001144205">
    <property type="component" value="Unassembled WGS sequence"/>
</dbReference>
<dbReference type="EMBL" id="BROH01000001">
    <property type="protein sequence ID" value="GKY86200.1"/>
    <property type="molecule type" value="Genomic_DNA"/>
</dbReference>
<keyword evidence="9" id="KW-0289">Folate biosynthesis</keyword>
<gene>
    <name evidence="14" type="primary">FolK</name>
    <name evidence="14" type="ORF">STA1M1_00690</name>
</gene>
<evidence type="ECO:0000313" key="15">
    <source>
        <dbReference type="Proteomes" id="UP001144205"/>
    </source>
</evidence>
<dbReference type="Pfam" id="PF01288">
    <property type="entry name" value="HPPK"/>
    <property type="match status" value="1"/>
</dbReference>
<dbReference type="InterPro" id="IPR035907">
    <property type="entry name" value="Hppk_sf"/>
</dbReference>
<evidence type="ECO:0000256" key="2">
    <source>
        <dbReference type="ARBA" id="ARBA00005810"/>
    </source>
</evidence>
<evidence type="ECO:0000256" key="3">
    <source>
        <dbReference type="ARBA" id="ARBA00013253"/>
    </source>
</evidence>
<comment type="function">
    <text evidence="10">Catalyzes the transfer of pyrophosphate from adenosine triphosphate (ATP) to 6-hydroxymethyl-7,8-dihydropterin, an enzymatic step in folate biosynthesis pathway.</text>
</comment>
<feature type="domain" description="7,8-dihydro-6-hydroxymethylpterin-pyrophosphokinase" evidence="13">
    <location>
        <begin position="18"/>
        <end position="168"/>
    </location>
</feature>
<protein>
    <recommendedName>
        <fullName evidence="4">2-amino-4-hydroxy-6-hydroxymethyldihydropteridine pyrophosphokinase</fullName>
        <ecNumber evidence="3">2.7.6.3</ecNumber>
    </recommendedName>
    <alternativeName>
        <fullName evidence="11">6-hydroxymethyl-7,8-dihydropterin pyrophosphokinase</fullName>
    </alternativeName>
    <alternativeName>
        <fullName evidence="12">7,8-dihydro-6-hydroxymethylpterin-pyrophosphokinase</fullName>
    </alternativeName>
</protein>
<evidence type="ECO:0000256" key="4">
    <source>
        <dbReference type="ARBA" id="ARBA00016218"/>
    </source>
</evidence>
<evidence type="ECO:0000256" key="8">
    <source>
        <dbReference type="ARBA" id="ARBA00022840"/>
    </source>
</evidence>
<keyword evidence="7" id="KW-0418">Kinase</keyword>
<keyword evidence="5" id="KW-0808">Transferase</keyword>
<comment type="similarity">
    <text evidence="2">Belongs to the HPPK family.</text>
</comment>